<proteinExistence type="predicted"/>
<reference evidence="1" key="1">
    <citation type="submission" date="2023-04" db="EMBL/GenBank/DDBJ databases">
        <title>A chromosome-level genome assembly of the parasitoid wasp Eretmocerus hayati.</title>
        <authorList>
            <person name="Zhong Y."/>
            <person name="Liu S."/>
            <person name="Liu Y."/>
        </authorList>
    </citation>
    <scope>NUCLEOTIDE SEQUENCE</scope>
    <source>
        <strain evidence="1">ZJU_SS_LIU_2023</strain>
    </source>
</reference>
<dbReference type="Proteomes" id="UP001239111">
    <property type="component" value="Chromosome 1"/>
</dbReference>
<gene>
    <name evidence="1" type="ORF">QAD02_024105</name>
</gene>
<keyword evidence="2" id="KW-1185">Reference proteome</keyword>
<organism evidence="1 2">
    <name type="scientific">Eretmocerus hayati</name>
    <dbReference type="NCBI Taxonomy" id="131215"/>
    <lineage>
        <taxon>Eukaryota</taxon>
        <taxon>Metazoa</taxon>
        <taxon>Ecdysozoa</taxon>
        <taxon>Arthropoda</taxon>
        <taxon>Hexapoda</taxon>
        <taxon>Insecta</taxon>
        <taxon>Pterygota</taxon>
        <taxon>Neoptera</taxon>
        <taxon>Endopterygota</taxon>
        <taxon>Hymenoptera</taxon>
        <taxon>Apocrita</taxon>
        <taxon>Proctotrupomorpha</taxon>
        <taxon>Chalcidoidea</taxon>
        <taxon>Aphelinidae</taxon>
        <taxon>Aphelininae</taxon>
        <taxon>Eretmocerus</taxon>
    </lineage>
</organism>
<protein>
    <submittedName>
        <fullName evidence="1">Uncharacterized protein</fullName>
    </submittedName>
</protein>
<accession>A0ACC2PY37</accession>
<sequence>MPAYDATECLRLVVVAALLLFISVQWAPMYSSPYGVRASIISGSQDEDYWQRRAELLNEEQDRSIGARMNLSTAEERAANQFLMQAKYIELEEGQRDARKFLPKQNFLTVGKNVAKSRIFRMIEAMPKGAVLHAHDTAIVSWGWVYTNVTYRPNLYACVPPGFGEPGFPDQIDDNEQLMLRFFKNEPKPIERSGNNPGCNWRLLQELRANDTRSPKAIDRAIMRRLTMIAPKPEEAYPTSDAAWDKFVGIFLFITPLLTYRPVYEDHFYQGLTELYNDNVLYLELRTTLPPLYELDGTQYGPLDLARIYKRVSDKFVEKHPDFIGVKLIYAPLRQCNSSELDEYVSHARELKQALPDFIAGFDLVGQEDKGKPLVDFADRLKSLGQNVQLFFHAGETNWYGTSVDDNLIDAVLLNTKRIGHGYV</sequence>
<comment type="caution">
    <text evidence="1">The sequence shown here is derived from an EMBL/GenBank/DDBJ whole genome shotgun (WGS) entry which is preliminary data.</text>
</comment>
<name>A0ACC2PY37_9HYME</name>
<evidence type="ECO:0000313" key="1">
    <source>
        <dbReference type="EMBL" id="KAJ8688310.1"/>
    </source>
</evidence>
<evidence type="ECO:0000313" key="2">
    <source>
        <dbReference type="Proteomes" id="UP001239111"/>
    </source>
</evidence>
<dbReference type="EMBL" id="CM056741">
    <property type="protein sequence ID" value="KAJ8688310.1"/>
    <property type="molecule type" value="Genomic_DNA"/>
</dbReference>